<dbReference type="PIRSF" id="PIRSF000847">
    <property type="entry name" value="Phos_ph_gly_syn"/>
    <property type="match status" value="1"/>
</dbReference>
<dbReference type="PANTHER" id="PTHR14269">
    <property type="entry name" value="CDP-DIACYLGLYCEROL--GLYCEROL-3-PHOSPHATE 3-PHOSPHATIDYLTRANSFERASE-RELATED"/>
    <property type="match status" value="1"/>
</dbReference>
<accession>A0A0D2J9F3</accession>
<dbReference type="PANTHER" id="PTHR14269:SF11">
    <property type="entry name" value="CDP-DIACYLGLYCEROL--GLYCEROL-3-PHOSPHATE 3-PHOSPHATIDYLTRANSFERASE"/>
    <property type="match status" value="1"/>
</dbReference>
<dbReference type="AlphaFoldDB" id="A0A0D2J9F3"/>
<dbReference type="Pfam" id="PF01066">
    <property type="entry name" value="CDP-OH_P_transf"/>
    <property type="match status" value="1"/>
</dbReference>
<keyword evidence="13" id="KW-1208">Phospholipid metabolism</keyword>
<evidence type="ECO:0000256" key="6">
    <source>
        <dbReference type="ARBA" id="ARBA00022516"/>
    </source>
</evidence>
<dbReference type="EMBL" id="AZAC01000034">
    <property type="protein sequence ID" value="KIX12336.1"/>
    <property type="molecule type" value="Genomic_DNA"/>
</dbReference>
<dbReference type="EC" id="2.7.8.5" evidence="4"/>
<organism evidence="17 18">
    <name type="scientific">Dethiosulfatarculus sandiegensis</name>
    <dbReference type="NCBI Taxonomy" id="1429043"/>
    <lineage>
        <taxon>Bacteria</taxon>
        <taxon>Pseudomonadati</taxon>
        <taxon>Thermodesulfobacteriota</taxon>
        <taxon>Desulfarculia</taxon>
        <taxon>Desulfarculales</taxon>
        <taxon>Desulfarculaceae</taxon>
        <taxon>Dethiosulfatarculus</taxon>
    </lineage>
</organism>
<keyword evidence="8 16" id="KW-0812">Transmembrane</keyword>
<dbReference type="InterPro" id="IPR048254">
    <property type="entry name" value="CDP_ALCOHOL_P_TRANSF_CS"/>
</dbReference>
<dbReference type="Gene3D" id="1.20.120.1760">
    <property type="match status" value="1"/>
</dbReference>
<keyword evidence="11 16" id="KW-0472">Membrane</keyword>
<evidence type="ECO:0000256" key="5">
    <source>
        <dbReference type="ARBA" id="ARBA00014944"/>
    </source>
</evidence>
<dbReference type="GO" id="GO:0008444">
    <property type="term" value="F:CDP-diacylglycerol-glycerol-3-phosphate 3-phosphatidyltransferase activity"/>
    <property type="evidence" value="ECO:0007669"/>
    <property type="project" value="UniProtKB-EC"/>
</dbReference>
<sequence>MNQINHMQKDTLGVWADSMFPAWVTPNHLTYVRILSSFAMLALELTDLSMGLIILLGLVSGFSDLLDGALARQRGQVTKLGAFLDPLGDKIFALILAFILWHQGWVNVYLLLSLLLTEVHTLGIPLLVVIQRKRAGKSLFPPPAVKPNRLGKYKTFCLAFGLGFVIIANWLGFVPLEMFSKFAIYLGLLLGLAAEFRYFRDWHAGMWT</sequence>
<comment type="subcellular location">
    <subcellularLocation>
        <location evidence="1">Membrane</location>
        <topology evidence="1">Multi-pass membrane protein</topology>
    </subcellularLocation>
</comment>
<dbReference type="InterPro" id="IPR004570">
    <property type="entry name" value="Phosphatidylglycerol_P_synth"/>
</dbReference>
<dbReference type="PROSITE" id="PS00379">
    <property type="entry name" value="CDP_ALCOHOL_P_TRANSF"/>
    <property type="match status" value="1"/>
</dbReference>
<dbReference type="InParanoid" id="A0A0D2J9F3"/>
<dbReference type="OrthoDB" id="9796672at2"/>
<dbReference type="InterPro" id="IPR050324">
    <property type="entry name" value="CDP-alcohol_PTase-I"/>
</dbReference>
<keyword evidence="6" id="KW-0444">Lipid biosynthesis</keyword>
<evidence type="ECO:0000256" key="12">
    <source>
        <dbReference type="ARBA" id="ARBA00023209"/>
    </source>
</evidence>
<evidence type="ECO:0000256" key="16">
    <source>
        <dbReference type="SAM" id="Phobius"/>
    </source>
</evidence>
<feature type="transmembrane region" description="Helical" evidence="16">
    <location>
        <begin position="108"/>
        <end position="130"/>
    </location>
</feature>
<comment type="caution">
    <text evidence="17">The sequence shown here is derived from an EMBL/GenBank/DDBJ whole genome shotgun (WGS) entry which is preliminary data.</text>
</comment>
<evidence type="ECO:0000256" key="14">
    <source>
        <dbReference type="ARBA" id="ARBA00048586"/>
    </source>
</evidence>
<dbReference type="RefSeq" id="WP_052515400.1">
    <property type="nucleotide sequence ID" value="NZ_AZAC01000034.1"/>
</dbReference>
<evidence type="ECO:0000256" key="8">
    <source>
        <dbReference type="ARBA" id="ARBA00022692"/>
    </source>
</evidence>
<keyword evidence="9 16" id="KW-1133">Transmembrane helix</keyword>
<evidence type="ECO:0000256" key="10">
    <source>
        <dbReference type="ARBA" id="ARBA00023098"/>
    </source>
</evidence>
<feature type="transmembrane region" description="Helical" evidence="16">
    <location>
        <begin position="182"/>
        <end position="199"/>
    </location>
</feature>
<comment type="catalytic activity">
    <reaction evidence="14">
        <text>a CDP-1,2-diacyl-sn-glycerol + sn-glycerol 3-phosphate = a 1,2-diacyl-sn-glycero-3-phospho-(1'-sn-glycero-3'-phosphate) + CMP + H(+)</text>
        <dbReference type="Rhea" id="RHEA:12593"/>
        <dbReference type="ChEBI" id="CHEBI:15378"/>
        <dbReference type="ChEBI" id="CHEBI:57597"/>
        <dbReference type="ChEBI" id="CHEBI:58332"/>
        <dbReference type="ChEBI" id="CHEBI:60110"/>
        <dbReference type="ChEBI" id="CHEBI:60377"/>
        <dbReference type="EC" id="2.7.8.5"/>
    </reaction>
</comment>
<dbReference type="InterPro" id="IPR000462">
    <property type="entry name" value="CDP-OH_P_trans"/>
</dbReference>
<comment type="pathway">
    <text evidence="2">Phospholipid metabolism; phosphatidylglycerol biosynthesis; phosphatidylglycerol from CDP-diacylglycerol: step 1/2.</text>
</comment>
<keyword evidence="7 15" id="KW-0808">Transferase</keyword>
<dbReference type="InterPro" id="IPR043130">
    <property type="entry name" value="CDP-OH_PTrfase_TM_dom"/>
</dbReference>
<name>A0A0D2J9F3_9BACT</name>
<comment type="similarity">
    <text evidence="3 15">Belongs to the CDP-alcohol phosphatidyltransferase class-I family.</text>
</comment>
<gene>
    <name evidence="17" type="ORF">X474_20885</name>
</gene>
<proteinExistence type="inferred from homology"/>
<feature type="transmembrane region" description="Helical" evidence="16">
    <location>
        <begin position="34"/>
        <end position="59"/>
    </location>
</feature>
<evidence type="ECO:0000256" key="15">
    <source>
        <dbReference type="RuleBase" id="RU003750"/>
    </source>
</evidence>
<evidence type="ECO:0000256" key="1">
    <source>
        <dbReference type="ARBA" id="ARBA00004141"/>
    </source>
</evidence>
<evidence type="ECO:0000256" key="4">
    <source>
        <dbReference type="ARBA" id="ARBA00013170"/>
    </source>
</evidence>
<evidence type="ECO:0000256" key="11">
    <source>
        <dbReference type="ARBA" id="ARBA00023136"/>
    </source>
</evidence>
<dbReference type="GO" id="GO:0046474">
    <property type="term" value="P:glycerophospholipid biosynthetic process"/>
    <property type="evidence" value="ECO:0007669"/>
    <property type="project" value="TreeGrafter"/>
</dbReference>
<dbReference type="Proteomes" id="UP000032233">
    <property type="component" value="Unassembled WGS sequence"/>
</dbReference>
<evidence type="ECO:0000313" key="17">
    <source>
        <dbReference type="EMBL" id="KIX12336.1"/>
    </source>
</evidence>
<evidence type="ECO:0000313" key="18">
    <source>
        <dbReference type="Proteomes" id="UP000032233"/>
    </source>
</evidence>
<evidence type="ECO:0000256" key="13">
    <source>
        <dbReference type="ARBA" id="ARBA00023264"/>
    </source>
</evidence>
<evidence type="ECO:0000256" key="9">
    <source>
        <dbReference type="ARBA" id="ARBA00022989"/>
    </source>
</evidence>
<evidence type="ECO:0000256" key="2">
    <source>
        <dbReference type="ARBA" id="ARBA00005042"/>
    </source>
</evidence>
<keyword evidence="10" id="KW-0443">Lipid metabolism</keyword>
<dbReference type="GO" id="GO:0016020">
    <property type="term" value="C:membrane"/>
    <property type="evidence" value="ECO:0007669"/>
    <property type="project" value="UniProtKB-SubCell"/>
</dbReference>
<evidence type="ECO:0000256" key="7">
    <source>
        <dbReference type="ARBA" id="ARBA00022679"/>
    </source>
</evidence>
<protein>
    <recommendedName>
        <fullName evidence="5">CDP-diacylglycerol--glycerol-3-phosphate 3-phosphatidyltransferase</fullName>
        <ecNumber evidence="4">2.7.8.5</ecNumber>
    </recommendedName>
</protein>
<dbReference type="STRING" id="1429043.X474_20885"/>
<feature type="transmembrane region" description="Helical" evidence="16">
    <location>
        <begin position="156"/>
        <end position="176"/>
    </location>
</feature>
<reference evidence="17 18" key="1">
    <citation type="submission" date="2013-11" db="EMBL/GenBank/DDBJ databases">
        <title>Metagenomic analysis of a methanogenic consortium involved in long chain n-alkane degradation.</title>
        <authorList>
            <person name="Davidova I.A."/>
            <person name="Callaghan A.V."/>
            <person name="Wawrik B."/>
            <person name="Pruitt S."/>
            <person name="Marks C."/>
            <person name="Duncan K.E."/>
            <person name="Suflita J.M."/>
        </authorList>
    </citation>
    <scope>NUCLEOTIDE SEQUENCE [LARGE SCALE GENOMIC DNA]</scope>
    <source>
        <strain evidence="17 18">SPR</strain>
    </source>
</reference>
<evidence type="ECO:0000256" key="3">
    <source>
        <dbReference type="ARBA" id="ARBA00010441"/>
    </source>
</evidence>
<keyword evidence="18" id="KW-1185">Reference proteome</keyword>
<keyword evidence="12" id="KW-0594">Phospholipid biosynthesis</keyword>